<accession>A0A6H1ZEY2</accession>
<dbReference type="EMBL" id="MT144595">
    <property type="protein sequence ID" value="QJH94095.1"/>
    <property type="molecule type" value="Genomic_DNA"/>
</dbReference>
<evidence type="ECO:0000313" key="2">
    <source>
        <dbReference type="EMBL" id="QJH94095.1"/>
    </source>
</evidence>
<gene>
    <name evidence="1" type="ORF">TM448A00289_0048</name>
    <name evidence="2" type="ORF">TM448B00173_0065</name>
</gene>
<evidence type="ECO:0000313" key="1">
    <source>
        <dbReference type="EMBL" id="QJA45981.1"/>
    </source>
</evidence>
<sequence length="67" mass="7787">MYLKIKDMTWPAPCARMNEIEWQLRFGELSRADRVAAASIIAAYRQMVSDTQTKRNMIIAELRKGIK</sequence>
<protein>
    <submittedName>
        <fullName evidence="1">Uncharacterized protein</fullName>
    </submittedName>
</protein>
<dbReference type="EMBL" id="MT144000">
    <property type="protein sequence ID" value="QJA45981.1"/>
    <property type="molecule type" value="Genomic_DNA"/>
</dbReference>
<reference evidence="1" key="1">
    <citation type="submission" date="2020-03" db="EMBL/GenBank/DDBJ databases">
        <title>The deep terrestrial virosphere.</title>
        <authorList>
            <person name="Holmfeldt K."/>
            <person name="Nilsson E."/>
            <person name="Simone D."/>
            <person name="Lopez-Fernandez M."/>
            <person name="Wu X."/>
            <person name="de Brujin I."/>
            <person name="Lundin D."/>
            <person name="Andersson A."/>
            <person name="Bertilsson S."/>
            <person name="Dopson M."/>
        </authorList>
    </citation>
    <scope>NUCLEOTIDE SEQUENCE</scope>
    <source>
        <strain evidence="1">TM448A00289</strain>
        <strain evidence="2">TM448B00173</strain>
    </source>
</reference>
<name>A0A6H1ZEY2_9ZZZZ</name>
<dbReference type="AlphaFoldDB" id="A0A6H1ZEY2"/>
<proteinExistence type="predicted"/>
<organism evidence="1">
    <name type="scientific">viral metagenome</name>
    <dbReference type="NCBI Taxonomy" id="1070528"/>
    <lineage>
        <taxon>unclassified sequences</taxon>
        <taxon>metagenomes</taxon>
        <taxon>organismal metagenomes</taxon>
    </lineage>
</organism>